<keyword evidence="3" id="KW-0472">Membrane</keyword>
<dbReference type="InterPro" id="IPR001841">
    <property type="entry name" value="Znf_RING"/>
</dbReference>
<evidence type="ECO:0000313" key="5">
    <source>
        <dbReference type="EMBL" id="KAK3230616.1"/>
    </source>
</evidence>
<accession>A0AAE0EJG7</accession>
<dbReference type="PANTHER" id="PTHR46400:SF8">
    <property type="entry name" value="E3 UBIQUITIN LIGASE BIG BROTHER-RELATED-LIKE ISOFORM X1"/>
    <property type="match status" value="1"/>
</dbReference>
<evidence type="ECO:0000256" key="2">
    <source>
        <dbReference type="SAM" id="MobiDB-lite"/>
    </source>
</evidence>
<dbReference type="EMBL" id="JANJYJ010000001">
    <property type="protein sequence ID" value="KAK3230616.1"/>
    <property type="molecule type" value="Genomic_DNA"/>
</dbReference>
<sequence length="342" mass="39774">MAMVLVLSYIVLLFFYLLYKLGICGYIGHSLCRISWACLVSWFSFWEYCCTFLWVKLIKLKRRNRRRNIEEEFDSGEEEYYDECFSCDTPRGHQLIEVISKRKVLIYPFINVLIYDQSKGIARHRYFLHHSMDDEERKQASRRPPFTQLNQVSSDFAMAMALQEQEREFISMLTTIESETDEDESDEVSDETFNNGDRYFQRHGFEAELQFIEEQDSNTDEDDDDDDDDDIEMDEDGIDVDELTYEELIALGEFIGEEKRGLSLNEIPGCLHPCKSPSLGGSSKSGIDRCVVCQVEYEEGESLVALLPCEHPYHAECISKWLQVKKICPICTTEVSQITKTV</sequence>
<keyword evidence="1" id="KW-0862">Zinc</keyword>
<dbReference type="AlphaFoldDB" id="A0AAE0EJG7"/>
<evidence type="ECO:0000256" key="3">
    <source>
        <dbReference type="SAM" id="Phobius"/>
    </source>
</evidence>
<proteinExistence type="predicted"/>
<dbReference type="GO" id="GO:0008270">
    <property type="term" value="F:zinc ion binding"/>
    <property type="evidence" value="ECO:0007669"/>
    <property type="project" value="UniProtKB-KW"/>
</dbReference>
<keyword evidence="3" id="KW-0812">Transmembrane</keyword>
<evidence type="ECO:0000259" key="4">
    <source>
        <dbReference type="PROSITE" id="PS50089"/>
    </source>
</evidence>
<comment type="caution">
    <text evidence="5">The sequence shown here is derived from an EMBL/GenBank/DDBJ whole genome shotgun (WGS) entry which is preliminary data.</text>
</comment>
<evidence type="ECO:0000313" key="6">
    <source>
        <dbReference type="Proteomes" id="UP001281410"/>
    </source>
</evidence>
<dbReference type="GO" id="GO:0004842">
    <property type="term" value="F:ubiquitin-protein transferase activity"/>
    <property type="evidence" value="ECO:0007669"/>
    <property type="project" value="InterPro"/>
</dbReference>
<dbReference type="GO" id="GO:0046621">
    <property type="term" value="P:negative regulation of organ growth"/>
    <property type="evidence" value="ECO:0007669"/>
    <property type="project" value="InterPro"/>
</dbReference>
<dbReference type="InterPro" id="IPR013083">
    <property type="entry name" value="Znf_RING/FYVE/PHD"/>
</dbReference>
<dbReference type="SMART" id="SM00184">
    <property type="entry name" value="RING"/>
    <property type="match status" value="1"/>
</dbReference>
<name>A0AAE0EJG7_9ROSI</name>
<feature type="region of interest" description="Disordered" evidence="2">
    <location>
        <begin position="212"/>
        <end position="237"/>
    </location>
</feature>
<dbReference type="GO" id="GO:0031624">
    <property type="term" value="F:ubiquitin conjugating enzyme binding"/>
    <property type="evidence" value="ECO:0007669"/>
    <property type="project" value="TreeGrafter"/>
</dbReference>
<keyword evidence="1" id="KW-0863">Zinc-finger</keyword>
<feature type="domain" description="RING-type" evidence="4">
    <location>
        <begin position="290"/>
        <end position="332"/>
    </location>
</feature>
<evidence type="ECO:0000256" key="1">
    <source>
        <dbReference type="PROSITE-ProRule" id="PRU00175"/>
    </source>
</evidence>
<protein>
    <recommendedName>
        <fullName evidence="4">RING-type domain-containing protein</fullName>
    </recommendedName>
</protein>
<dbReference type="Pfam" id="PF13639">
    <property type="entry name" value="zf-RING_2"/>
    <property type="match status" value="1"/>
</dbReference>
<keyword evidence="6" id="KW-1185">Reference proteome</keyword>
<gene>
    <name evidence="5" type="ORF">Dsin_002497</name>
</gene>
<reference evidence="5" key="1">
    <citation type="journal article" date="2023" name="Plant J.">
        <title>Genome sequences and population genomics provide insights into the demographic history, inbreeding, and mutation load of two 'living fossil' tree species of Dipteronia.</title>
        <authorList>
            <person name="Feng Y."/>
            <person name="Comes H.P."/>
            <person name="Chen J."/>
            <person name="Zhu S."/>
            <person name="Lu R."/>
            <person name="Zhang X."/>
            <person name="Li P."/>
            <person name="Qiu J."/>
            <person name="Olsen K.M."/>
            <person name="Qiu Y."/>
        </authorList>
    </citation>
    <scope>NUCLEOTIDE SEQUENCE</scope>
    <source>
        <strain evidence="5">NBL</strain>
    </source>
</reference>
<dbReference type="GO" id="GO:0016567">
    <property type="term" value="P:protein ubiquitination"/>
    <property type="evidence" value="ECO:0007669"/>
    <property type="project" value="InterPro"/>
</dbReference>
<keyword evidence="1" id="KW-0479">Metal-binding</keyword>
<dbReference type="PROSITE" id="PS50089">
    <property type="entry name" value="ZF_RING_2"/>
    <property type="match status" value="1"/>
</dbReference>
<feature type="transmembrane region" description="Helical" evidence="3">
    <location>
        <begin position="34"/>
        <end position="57"/>
    </location>
</feature>
<keyword evidence="3" id="KW-1133">Transmembrane helix</keyword>
<dbReference type="InterPro" id="IPR033276">
    <property type="entry name" value="BB"/>
</dbReference>
<dbReference type="Gene3D" id="3.30.40.10">
    <property type="entry name" value="Zinc/RING finger domain, C3HC4 (zinc finger)"/>
    <property type="match status" value="1"/>
</dbReference>
<dbReference type="SUPFAM" id="SSF57850">
    <property type="entry name" value="RING/U-box"/>
    <property type="match status" value="1"/>
</dbReference>
<organism evidence="5 6">
    <name type="scientific">Dipteronia sinensis</name>
    <dbReference type="NCBI Taxonomy" id="43782"/>
    <lineage>
        <taxon>Eukaryota</taxon>
        <taxon>Viridiplantae</taxon>
        <taxon>Streptophyta</taxon>
        <taxon>Embryophyta</taxon>
        <taxon>Tracheophyta</taxon>
        <taxon>Spermatophyta</taxon>
        <taxon>Magnoliopsida</taxon>
        <taxon>eudicotyledons</taxon>
        <taxon>Gunneridae</taxon>
        <taxon>Pentapetalae</taxon>
        <taxon>rosids</taxon>
        <taxon>malvids</taxon>
        <taxon>Sapindales</taxon>
        <taxon>Sapindaceae</taxon>
        <taxon>Hippocastanoideae</taxon>
        <taxon>Acereae</taxon>
        <taxon>Dipteronia</taxon>
    </lineage>
</organism>
<dbReference type="PANTHER" id="PTHR46400">
    <property type="entry name" value="RING/U-BOX SUPERFAMILY PROTEIN"/>
    <property type="match status" value="1"/>
</dbReference>
<feature type="transmembrane region" description="Helical" evidence="3">
    <location>
        <begin position="7"/>
        <end position="28"/>
    </location>
</feature>
<dbReference type="Proteomes" id="UP001281410">
    <property type="component" value="Unassembled WGS sequence"/>
</dbReference>